<dbReference type="Proteomes" id="UP000823634">
    <property type="component" value="Unassembled WGS sequence"/>
</dbReference>
<dbReference type="InterPro" id="IPR011856">
    <property type="entry name" value="tRNA_endonuc-like_dom_sf"/>
</dbReference>
<organism evidence="1 2">
    <name type="scientific">Candidatus Alloenteromonas pullistercoris</name>
    <dbReference type="NCBI Taxonomy" id="2840785"/>
    <lineage>
        <taxon>Bacteria</taxon>
        <taxon>Bacillati</taxon>
        <taxon>Bacillota</taxon>
        <taxon>Bacillota incertae sedis</taxon>
        <taxon>Candidatus Alloenteromonas</taxon>
    </lineage>
</organism>
<dbReference type="SUPFAM" id="SSF52980">
    <property type="entry name" value="Restriction endonuclease-like"/>
    <property type="match status" value="1"/>
</dbReference>
<accession>A0A9D9DGE6</accession>
<dbReference type="Pfam" id="PF14072">
    <property type="entry name" value="DndB"/>
    <property type="match status" value="1"/>
</dbReference>
<protein>
    <submittedName>
        <fullName evidence="1">DGQHR domain-containing protein</fullName>
    </submittedName>
</protein>
<dbReference type="Gene3D" id="3.40.1350.10">
    <property type="match status" value="1"/>
</dbReference>
<dbReference type="AlphaFoldDB" id="A0A9D9DGE6"/>
<dbReference type="InterPro" id="IPR017642">
    <property type="entry name" value="DNA_S_mod_DndB"/>
</dbReference>
<comment type="caution">
    <text evidence="1">The sequence shown here is derived from an EMBL/GenBank/DDBJ whole genome shotgun (WGS) entry which is preliminary data.</text>
</comment>
<reference evidence="1" key="2">
    <citation type="journal article" date="2021" name="PeerJ">
        <title>Extensive microbial diversity within the chicken gut microbiome revealed by metagenomics and culture.</title>
        <authorList>
            <person name="Gilroy R."/>
            <person name="Ravi A."/>
            <person name="Getino M."/>
            <person name="Pursley I."/>
            <person name="Horton D.L."/>
            <person name="Alikhan N.F."/>
            <person name="Baker D."/>
            <person name="Gharbi K."/>
            <person name="Hall N."/>
            <person name="Watson M."/>
            <person name="Adriaenssens E.M."/>
            <person name="Foster-Nyarko E."/>
            <person name="Jarju S."/>
            <person name="Secka A."/>
            <person name="Antonio M."/>
            <person name="Oren A."/>
            <person name="Chaudhuri R.R."/>
            <person name="La Ragione R."/>
            <person name="Hildebrand F."/>
            <person name="Pallen M.J."/>
        </authorList>
    </citation>
    <scope>NUCLEOTIDE SEQUENCE</scope>
    <source>
        <strain evidence="1">17113</strain>
    </source>
</reference>
<name>A0A9D9DGE6_9FIRM</name>
<dbReference type="InterPro" id="IPR011335">
    <property type="entry name" value="Restrct_endonuc-II-like"/>
</dbReference>
<sequence>MTTWEKLVTDEALNEVVKVRKPTAIQEKVMEGDISVKEADGWTVVKSYVNRSALMEKPKPIGDAFEDEVWMIFQRMGFKVMNSDRKFKLEYSSGLTKQIDVVAIDDEVCLLIECKATAQEGNNHQWKTDLEAINGFREKLFAEIRTQYPNRKCKYIFATKNYVIGDQDAKRMADFQIANFDYETVQYYAQLVDHLGQAAKYQLLGNIFAKQTISSLDEKVPAIEGKMGGLTYYSFVIEPARLLKIAYILHRNKANHRMMPTYQRLIKKDRLKAIREYVNQGGYFPNSLIVSIDSNGRGVRFDAAQARNGNCPSRIGTLHLPKQYQSVYVIDGQHRLYGYSETQWADKNSIPVVAFVDLPKEDQVKMFMDINQNQKPVSKSLRNTLNIDLLWNSESYADRLEALMLNIGQELGEDPRSPLFGRIVTGEDTTSGKRCITLDYIKEALKQSHFFNTYKKKKNEVQTVGTFDKMDNDQTFETLFPFLTKSFQTVKEYCSEEWEKGQDGFLTINNCTYAILRIFDDIANIELAKAGKNKIDDPNAFYSECEPLLIDLCDTINHLDDEAINVIKTSKGGSAKKDSWRKLQVAFHNMYPEFTNEELEKFIQENCVNNDDESDDLLSKILAAFKEKLWSSFPDKGKWIWDYAPESVRDALIAKTAIENSKRENRGILEKADPWEFVSYPEILEIVKYGSNWSTFASSIFDANGSSINKMEALSLIKNLGSYKNKLSSAQHIVSSQYQEIKKIFEKYAQSIDASTTEE</sequence>
<dbReference type="GO" id="GO:0003676">
    <property type="term" value="F:nucleic acid binding"/>
    <property type="evidence" value="ECO:0007669"/>
    <property type="project" value="InterPro"/>
</dbReference>
<dbReference type="EMBL" id="JADINA010000019">
    <property type="protein sequence ID" value="MBO8426148.1"/>
    <property type="molecule type" value="Genomic_DNA"/>
</dbReference>
<evidence type="ECO:0000313" key="2">
    <source>
        <dbReference type="Proteomes" id="UP000823634"/>
    </source>
</evidence>
<gene>
    <name evidence="1" type="ORF">IAC61_02360</name>
</gene>
<dbReference type="CDD" id="cd16413">
    <property type="entry name" value="DGQHR_domain"/>
    <property type="match status" value="1"/>
</dbReference>
<reference evidence="1" key="1">
    <citation type="submission" date="2020-10" db="EMBL/GenBank/DDBJ databases">
        <authorList>
            <person name="Gilroy R."/>
        </authorList>
    </citation>
    <scope>NUCLEOTIDE SEQUENCE</scope>
    <source>
        <strain evidence="1">17113</strain>
    </source>
</reference>
<proteinExistence type="predicted"/>
<dbReference type="InterPro" id="IPR017601">
    <property type="entry name" value="DGQHR-contain_dom"/>
</dbReference>
<dbReference type="NCBIfam" id="TIGR03187">
    <property type="entry name" value="DGQHR"/>
    <property type="match status" value="1"/>
</dbReference>
<evidence type="ECO:0000313" key="1">
    <source>
        <dbReference type="EMBL" id="MBO8426148.1"/>
    </source>
</evidence>